<keyword evidence="3" id="KW-0808">Transferase</keyword>
<keyword evidence="4" id="KW-1185">Reference proteome</keyword>
<dbReference type="Pfam" id="PF02773">
    <property type="entry name" value="S-AdoMet_synt_C"/>
    <property type="match status" value="1"/>
</dbReference>
<dbReference type="GO" id="GO:0046872">
    <property type="term" value="F:metal ion binding"/>
    <property type="evidence" value="ECO:0007669"/>
    <property type="project" value="UniProtKB-KW"/>
</dbReference>
<dbReference type="EC" id="2.5.1.6" evidence="3"/>
<proteinExistence type="predicted"/>
<dbReference type="Gene3D" id="3.30.300.10">
    <property type="match status" value="1"/>
</dbReference>
<dbReference type="Proteomes" id="UP000245474">
    <property type="component" value="Unassembled WGS sequence"/>
</dbReference>
<dbReference type="GO" id="GO:0006556">
    <property type="term" value="P:S-adenosylmethionine biosynthetic process"/>
    <property type="evidence" value="ECO:0007669"/>
    <property type="project" value="InterPro"/>
</dbReference>
<keyword evidence="1" id="KW-0479">Metal-binding</keyword>
<dbReference type="SUPFAM" id="SSF55973">
    <property type="entry name" value="S-adenosylmethionine synthetase"/>
    <property type="match status" value="1"/>
</dbReference>
<sequence>LRPFGILRMLDLVRPIYRPTSVYGHFGREEESFTWERTDKADTLRQAAGL</sequence>
<evidence type="ECO:0000259" key="2">
    <source>
        <dbReference type="Pfam" id="PF02773"/>
    </source>
</evidence>
<evidence type="ECO:0000313" key="3">
    <source>
        <dbReference type="EMBL" id="PWG61997.1"/>
    </source>
</evidence>
<dbReference type="RefSeq" id="WP_158280415.1">
    <property type="nucleotide sequence ID" value="NZ_QFFI01000024.1"/>
</dbReference>
<comment type="caution">
    <text evidence="3">The sequence shown here is derived from an EMBL/GenBank/DDBJ whole genome shotgun (WGS) entry which is preliminary data.</text>
</comment>
<evidence type="ECO:0000313" key="4">
    <source>
        <dbReference type="Proteomes" id="UP000245474"/>
    </source>
</evidence>
<dbReference type="InterPro" id="IPR022636">
    <property type="entry name" value="S-AdoMet_synthetase_sfam"/>
</dbReference>
<dbReference type="EMBL" id="QFFI01000024">
    <property type="protein sequence ID" value="PWG61997.1"/>
    <property type="molecule type" value="Genomic_DNA"/>
</dbReference>
<dbReference type="GO" id="GO:0004478">
    <property type="term" value="F:methionine adenosyltransferase activity"/>
    <property type="evidence" value="ECO:0007669"/>
    <property type="project" value="UniProtKB-EC"/>
</dbReference>
<gene>
    <name evidence="3" type="ORF">DEM34_14145</name>
</gene>
<dbReference type="AlphaFoldDB" id="A0A2U2MYW5"/>
<feature type="non-terminal residue" evidence="3">
    <location>
        <position position="1"/>
    </location>
</feature>
<feature type="domain" description="S-adenosylmethionine synthetase C-terminal" evidence="2">
    <location>
        <begin position="1"/>
        <end position="37"/>
    </location>
</feature>
<dbReference type="InterPro" id="IPR022630">
    <property type="entry name" value="S-AdoMet_synt_C"/>
</dbReference>
<protein>
    <submittedName>
        <fullName evidence="3">Methionine adenosyltransferase</fullName>
        <ecNumber evidence="3">2.5.1.6</ecNumber>
    </submittedName>
</protein>
<name>A0A2U2MYW5_9GAMM</name>
<dbReference type="OrthoDB" id="9801686at2"/>
<evidence type="ECO:0000256" key="1">
    <source>
        <dbReference type="ARBA" id="ARBA00022723"/>
    </source>
</evidence>
<reference evidence="3 4" key="1">
    <citation type="submission" date="2018-05" db="EMBL/GenBank/DDBJ databases">
        <title>Spiribacter halobius sp. nov., a moderately halophilic bacterium isolated from marine solar saltern.</title>
        <authorList>
            <person name="Zheng W.-S."/>
            <person name="Lu D.-C."/>
            <person name="Du Z.-J."/>
        </authorList>
    </citation>
    <scope>NUCLEOTIDE SEQUENCE [LARGE SCALE GENOMIC DNA]</scope>
    <source>
        <strain evidence="3 4">E85</strain>
    </source>
</reference>
<organism evidence="3 4">
    <name type="scientific">Sediminicurvatus halobius</name>
    <dbReference type="NCBI Taxonomy" id="2182432"/>
    <lineage>
        <taxon>Bacteria</taxon>
        <taxon>Pseudomonadati</taxon>
        <taxon>Pseudomonadota</taxon>
        <taxon>Gammaproteobacteria</taxon>
        <taxon>Chromatiales</taxon>
        <taxon>Ectothiorhodospiraceae</taxon>
        <taxon>Sediminicurvatus</taxon>
    </lineage>
</organism>
<accession>A0A2U2MYW5</accession>